<evidence type="ECO:0000313" key="3">
    <source>
        <dbReference type="EMBL" id="SFU18434.1"/>
    </source>
</evidence>
<keyword evidence="1" id="KW-1188">Viral release from host cell</keyword>
<dbReference type="EMBL" id="FPAU01000009">
    <property type="protein sequence ID" value="SFU18434.1"/>
    <property type="molecule type" value="Genomic_DNA"/>
</dbReference>
<accession>A0A1I7E3D9</accession>
<evidence type="ECO:0000313" key="4">
    <source>
        <dbReference type="Proteomes" id="UP000199187"/>
    </source>
</evidence>
<gene>
    <name evidence="3" type="ORF">SAMN05192562_10961</name>
</gene>
<dbReference type="AlphaFoldDB" id="A0A1I7E3D9"/>
<organism evidence="3 4">
    <name type="scientific">Kosakonia arachidis</name>
    <dbReference type="NCBI Taxonomy" id="551989"/>
    <lineage>
        <taxon>Bacteria</taxon>
        <taxon>Pseudomonadati</taxon>
        <taxon>Pseudomonadota</taxon>
        <taxon>Gammaproteobacteria</taxon>
        <taxon>Enterobacterales</taxon>
        <taxon>Enterobacteriaceae</taxon>
        <taxon>Kosakonia</taxon>
    </lineage>
</organism>
<feature type="domain" description="Terminase large subunit gp17-like C-terminal" evidence="2">
    <location>
        <begin position="1"/>
        <end position="122"/>
    </location>
</feature>
<dbReference type="Gene3D" id="3.30.420.240">
    <property type="match status" value="1"/>
</dbReference>
<reference evidence="4" key="1">
    <citation type="submission" date="2016-10" db="EMBL/GenBank/DDBJ databases">
        <authorList>
            <person name="Varghese N."/>
            <person name="Submissions S."/>
        </authorList>
    </citation>
    <scope>NUCLEOTIDE SEQUENCE [LARGE SCALE GENOMIC DNA]</scope>
    <source>
        <strain evidence="4">Ah-143</strain>
    </source>
</reference>
<dbReference type="InterPro" id="IPR035421">
    <property type="entry name" value="Terminase_6C"/>
</dbReference>
<evidence type="ECO:0000259" key="2">
    <source>
        <dbReference type="Pfam" id="PF17289"/>
    </source>
</evidence>
<proteinExistence type="predicted"/>
<protein>
    <submittedName>
        <fullName evidence="3">Terminase-like family protein</fullName>
    </submittedName>
</protein>
<evidence type="ECO:0000256" key="1">
    <source>
        <dbReference type="ARBA" id="ARBA00022612"/>
    </source>
</evidence>
<dbReference type="Pfam" id="PF17289">
    <property type="entry name" value="Terminase_6C"/>
    <property type="match status" value="1"/>
</dbReference>
<sequence length="140" mass="15523">MDFATQAESIRELTQKYNVEYIGIDATGLGQGVFQLVRSFYPAARDIRYTPEMKTAMVLKAKDTITRGCLEYDVSATDITQSFMSIRKTMTSSGRSATYEASRTEEASHADLAWATMHVLINEPLTAASGQPSSSILEFY</sequence>
<keyword evidence="4" id="KW-1185">Reference proteome</keyword>
<name>A0A1I7E3D9_9ENTR</name>
<dbReference type="Proteomes" id="UP000199187">
    <property type="component" value="Unassembled WGS sequence"/>
</dbReference>